<accession>A0A645AGM1</accession>
<reference evidence="1" key="1">
    <citation type="submission" date="2019-08" db="EMBL/GenBank/DDBJ databases">
        <authorList>
            <person name="Kucharzyk K."/>
            <person name="Murdoch R.W."/>
            <person name="Higgins S."/>
            <person name="Loffler F."/>
        </authorList>
    </citation>
    <scope>NUCLEOTIDE SEQUENCE</scope>
</reference>
<dbReference type="EMBL" id="VSSQ01013417">
    <property type="protein sequence ID" value="MPM51441.1"/>
    <property type="molecule type" value="Genomic_DNA"/>
</dbReference>
<dbReference type="AlphaFoldDB" id="A0A645AGM1"/>
<protein>
    <submittedName>
        <fullName evidence="1">Uncharacterized protein</fullName>
    </submittedName>
</protein>
<comment type="caution">
    <text evidence="1">The sequence shown here is derived from an EMBL/GenBank/DDBJ whole genome shotgun (WGS) entry which is preliminary data.</text>
</comment>
<name>A0A645AGM1_9ZZZZ</name>
<evidence type="ECO:0000313" key="1">
    <source>
        <dbReference type="EMBL" id="MPM51441.1"/>
    </source>
</evidence>
<organism evidence="1">
    <name type="scientific">bioreactor metagenome</name>
    <dbReference type="NCBI Taxonomy" id="1076179"/>
    <lineage>
        <taxon>unclassified sequences</taxon>
        <taxon>metagenomes</taxon>
        <taxon>ecological metagenomes</taxon>
    </lineage>
</organism>
<proteinExistence type="predicted"/>
<sequence>MSVNYIAAAVCPPGSIYTVTAVCEVKRTGRLSVNIGNSYMIHKLPVVTECLIMEVSDMRLVWRKSTIINLVVFGYGSYEFF</sequence>
<gene>
    <name evidence="1" type="ORF">SDC9_98190</name>
</gene>